<dbReference type="InterPro" id="IPR055170">
    <property type="entry name" value="GFO_IDH_MocA-like_dom"/>
</dbReference>
<dbReference type="OrthoDB" id="9781966at2"/>
<dbReference type="PANTHER" id="PTHR43818:SF11">
    <property type="entry name" value="BCDNA.GH03377"/>
    <property type="match status" value="1"/>
</dbReference>
<dbReference type="InterPro" id="IPR050463">
    <property type="entry name" value="Gfo/Idh/MocA_oxidrdct_glycsds"/>
</dbReference>
<accession>A0A2U8E018</accession>
<dbReference type="AlphaFoldDB" id="A0A2U8E018"/>
<proteinExistence type="predicted"/>
<dbReference type="Pfam" id="PF01408">
    <property type="entry name" value="GFO_IDH_MocA"/>
    <property type="match status" value="1"/>
</dbReference>
<evidence type="ECO:0008006" key="6">
    <source>
        <dbReference type="Google" id="ProtNLM"/>
    </source>
</evidence>
<dbReference type="Gene3D" id="3.40.50.720">
    <property type="entry name" value="NAD(P)-binding Rossmann-like Domain"/>
    <property type="match status" value="1"/>
</dbReference>
<dbReference type="GO" id="GO:0000166">
    <property type="term" value="F:nucleotide binding"/>
    <property type="evidence" value="ECO:0007669"/>
    <property type="project" value="InterPro"/>
</dbReference>
<dbReference type="RefSeq" id="WP_108823932.1">
    <property type="nucleotide sequence ID" value="NZ_CP023004.1"/>
</dbReference>
<dbReference type="EMBL" id="CP023004">
    <property type="protein sequence ID" value="AWI08125.1"/>
    <property type="molecule type" value="Genomic_DNA"/>
</dbReference>
<dbReference type="InterPro" id="IPR000683">
    <property type="entry name" value="Gfo/Idh/MocA-like_OxRdtase_N"/>
</dbReference>
<gene>
    <name evidence="4" type="ORF">CKA38_01595</name>
</gene>
<keyword evidence="5" id="KW-1185">Reference proteome</keyword>
<feature type="domain" description="Gfo/Idh/MocA-like oxidoreductase N-terminal" evidence="2">
    <location>
        <begin position="5"/>
        <end position="125"/>
    </location>
</feature>
<sequence length="357" mass="39931">MKNKIRFGLYGCNMYRTRDLMEAAAVAAGDVVRIAACYDIDQSKARFAAEKYGGRAFESEAEFLACPDVDVVLISLPPFLHADAFAKAAQAGKDVYLEKPVCVSQEGRAKILAAHKKHPVRCYVGLSYRYVTPYRKVAEILRRPEAGRILGVHHHWLTPERKTPIDPSQYGWRQRLEQSGGELLQHCCHVFDWLWWLGGAMDSVTATAYTPPGVPLPHEERELNAAFLYKKGGMAVFALSQNSHQYVQRGTVHAEGLGIQYQWGKDTFVRVYKDRARAAEETYEWSLGPELGDGGEIDRNSAQMKDFIDAWLAGGPMPVGIEDGIRAYDYTCAIRESYRSGHRVNLAGAGCDGFKFD</sequence>
<protein>
    <recommendedName>
        <fullName evidence="6">Oxidoreductase</fullName>
    </recommendedName>
</protein>
<dbReference type="KEGG" id="elut:CKA38_01595"/>
<dbReference type="PANTHER" id="PTHR43818">
    <property type="entry name" value="BCDNA.GH03377"/>
    <property type="match status" value="1"/>
</dbReference>
<dbReference type="SUPFAM" id="SSF51735">
    <property type="entry name" value="NAD(P)-binding Rossmann-fold domains"/>
    <property type="match status" value="1"/>
</dbReference>
<dbReference type="Pfam" id="PF22725">
    <property type="entry name" value="GFO_IDH_MocA_C3"/>
    <property type="match status" value="1"/>
</dbReference>
<evidence type="ECO:0000313" key="5">
    <source>
        <dbReference type="Proteomes" id="UP000244896"/>
    </source>
</evidence>
<reference evidence="4 5" key="1">
    <citation type="journal article" date="2018" name="Syst. Appl. Microbiol.">
        <title>Ereboglobus luteus gen. nov. sp. nov. from cockroach guts, and new insights into the oxygen relationship of the genera Opitutus and Didymococcus (Verrucomicrobia: Opitutaceae).</title>
        <authorList>
            <person name="Tegtmeier D."/>
            <person name="Belitz A."/>
            <person name="Radek R."/>
            <person name="Heimerl T."/>
            <person name="Brune A."/>
        </authorList>
    </citation>
    <scope>NUCLEOTIDE SEQUENCE [LARGE SCALE GENOMIC DNA]</scope>
    <source>
        <strain evidence="4 5">Ho45</strain>
    </source>
</reference>
<keyword evidence="1" id="KW-0560">Oxidoreductase</keyword>
<dbReference type="GO" id="GO:0016491">
    <property type="term" value="F:oxidoreductase activity"/>
    <property type="evidence" value="ECO:0007669"/>
    <property type="project" value="UniProtKB-KW"/>
</dbReference>
<dbReference type="InterPro" id="IPR036291">
    <property type="entry name" value="NAD(P)-bd_dom_sf"/>
</dbReference>
<organism evidence="4 5">
    <name type="scientific">Ereboglobus luteus</name>
    <dbReference type="NCBI Taxonomy" id="1796921"/>
    <lineage>
        <taxon>Bacteria</taxon>
        <taxon>Pseudomonadati</taxon>
        <taxon>Verrucomicrobiota</taxon>
        <taxon>Opitutia</taxon>
        <taxon>Opitutales</taxon>
        <taxon>Opitutaceae</taxon>
        <taxon>Ereboglobus</taxon>
    </lineage>
</organism>
<feature type="domain" description="GFO/IDH/MocA-like oxidoreductase" evidence="3">
    <location>
        <begin position="134"/>
        <end position="254"/>
    </location>
</feature>
<dbReference type="Gene3D" id="3.30.360.10">
    <property type="entry name" value="Dihydrodipicolinate Reductase, domain 2"/>
    <property type="match status" value="1"/>
</dbReference>
<evidence type="ECO:0000259" key="3">
    <source>
        <dbReference type="Pfam" id="PF22725"/>
    </source>
</evidence>
<dbReference type="Proteomes" id="UP000244896">
    <property type="component" value="Chromosome"/>
</dbReference>
<evidence type="ECO:0000313" key="4">
    <source>
        <dbReference type="EMBL" id="AWI08125.1"/>
    </source>
</evidence>
<name>A0A2U8E018_9BACT</name>
<evidence type="ECO:0000259" key="2">
    <source>
        <dbReference type="Pfam" id="PF01408"/>
    </source>
</evidence>
<dbReference type="SUPFAM" id="SSF55347">
    <property type="entry name" value="Glyceraldehyde-3-phosphate dehydrogenase-like, C-terminal domain"/>
    <property type="match status" value="1"/>
</dbReference>
<evidence type="ECO:0000256" key="1">
    <source>
        <dbReference type="ARBA" id="ARBA00023002"/>
    </source>
</evidence>